<feature type="region of interest" description="Disordered" evidence="1">
    <location>
        <begin position="93"/>
        <end position="113"/>
    </location>
</feature>
<evidence type="ECO:0000313" key="3">
    <source>
        <dbReference type="Proteomes" id="UP001165085"/>
    </source>
</evidence>
<organism evidence="2 3">
    <name type="scientific">Triparma strigata</name>
    <dbReference type="NCBI Taxonomy" id="1606541"/>
    <lineage>
        <taxon>Eukaryota</taxon>
        <taxon>Sar</taxon>
        <taxon>Stramenopiles</taxon>
        <taxon>Ochrophyta</taxon>
        <taxon>Bolidophyceae</taxon>
        <taxon>Parmales</taxon>
        <taxon>Triparmaceae</taxon>
        <taxon>Triparma</taxon>
    </lineage>
</organism>
<evidence type="ECO:0000256" key="1">
    <source>
        <dbReference type="SAM" id="MobiDB-lite"/>
    </source>
</evidence>
<feature type="compositionally biased region" description="Low complexity" evidence="1">
    <location>
        <begin position="28"/>
        <end position="38"/>
    </location>
</feature>
<feature type="compositionally biased region" description="Basic residues" evidence="1">
    <location>
        <begin position="1"/>
        <end position="13"/>
    </location>
</feature>
<evidence type="ECO:0000313" key="2">
    <source>
        <dbReference type="EMBL" id="GMI00219.1"/>
    </source>
</evidence>
<reference evidence="3" key="1">
    <citation type="journal article" date="2023" name="Commun. Biol.">
        <title>Genome analysis of Parmales, the sister group of diatoms, reveals the evolutionary specialization of diatoms from phago-mixotrophs to photoautotrophs.</title>
        <authorList>
            <person name="Ban H."/>
            <person name="Sato S."/>
            <person name="Yoshikawa S."/>
            <person name="Yamada K."/>
            <person name="Nakamura Y."/>
            <person name="Ichinomiya M."/>
            <person name="Sato N."/>
            <person name="Blanc-Mathieu R."/>
            <person name="Endo H."/>
            <person name="Kuwata A."/>
            <person name="Ogata H."/>
        </authorList>
    </citation>
    <scope>NUCLEOTIDE SEQUENCE [LARGE SCALE GENOMIC DNA]</scope>
    <source>
        <strain evidence="3">NIES 3701</strain>
    </source>
</reference>
<protein>
    <submittedName>
        <fullName evidence="2">Uncharacterized protein</fullName>
    </submittedName>
</protein>
<sequence>MNSTRTQRKRNSRARGDETRKRQKTENAARMAAKAAAASSRTQDEIDFYVEHVRPKKMQELAKTGLFEVEAHDVDGDDDDEEAELALLEVNERADGQGFVAAEGEEEEDDHSE</sequence>
<proteinExistence type="predicted"/>
<name>A0A9W7F212_9STRA</name>
<dbReference type="EMBL" id="BRXY01000567">
    <property type="protein sequence ID" value="GMI00219.1"/>
    <property type="molecule type" value="Genomic_DNA"/>
</dbReference>
<dbReference type="Proteomes" id="UP001165085">
    <property type="component" value="Unassembled WGS sequence"/>
</dbReference>
<feature type="compositionally biased region" description="Basic and acidic residues" evidence="1">
    <location>
        <begin position="14"/>
        <end position="27"/>
    </location>
</feature>
<accession>A0A9W7F212</accession>
<keyword evidence="3" id="KW-1185">Reference proteome</keyword>
<dbReference type="AlphaFoldDB" id="A0A9W7F212"/>
<feature type="compositionally biased region" description="Acidic residues" evidence="1">
    <location>
        <begin position="103"/>
        <end position="113"/>
    </location>
</feature>
<feature type="region of interest" description="Disordered" evidence="1">
    <location>
        <begin position="1"/>
        <end position="43"/>
    </location>
</feature>
<gene>
    <name evidence="2" type="ORF">TrST_g8619</name>
</gene>
<comment type="caution">
    <text evidence="2">The sequence shown here is derived from an EMBL/GenBank/DDBJ whole genome shotgun (WGS) entry which is preliminary data.</text>
</comment>